<dbReference type="EMBL" id="JAMPKM010000014">
    <property type="protein sequence ID" value="MEP0819491.1"/>
    <property type="molecule type" value="Genomic_DNA"/>
</dbReference>
<proteinExistence type="predicted"/>
<reference evidence="3 4" key="1">
    <citation type="submission" date="2022-04" db="EMBL/GenBank/DDBJ databases">
        <title>Positive selection, recombination, and allopatry shape intraspecific diversity of widespread and dominant cyanobacteria.</title>
        <authorList>
            <person name="Wei J."/>
            <person name="Shu W."/>
            <person name="Hu C."/>
        </authorList>
    </citation>
    <scope>NUCLEOTIDE SEQUENCE [LARGE SCALE GENOMIC DNA]</scope>
    <source>
        <strain evidence="3 4">GB2-A4</strain>
    </source>
</reference>
<dbReference type="Gene3D" id="2.130.10.10">
    <property type="entry name" value="YVTN repeat-like/Quinoprotein amine dehydrogenase"/>
    <property type="match status" value="1"/>
</dbReference>
<protein>
    <submittedName>
        <fullName evidence="3">DUF4347 domain-containing protein</fullName>
    </submittedName>
</protein>
<keyword evidence="4" id="KW-1185">Reference proteome</keyword>
<feature type="non-terminal residue" evidence="3">
    <location>
        <position position="505"/>
    </location>
</feature>
<dbReference type="SUPFAM" id="SSF69304">
    <property type="entry name" value="Tricorn protease N-terminal domain"/>
    <property type="match status" value="1"/>
</dbReference>
<evidence type="ECO:0000259" key="1">
    <source>
        <dbReference type="Pfam" id="PF13360"/>
    </source>
</evidence>
<dbReference type="InterPro" id="IPR025592">
    <property type="entry name" value="DUF4347"/>
</dbReference>
<evidence type="ECO:0000313" key="4">
    <source>
        <dbReference type="Proteomes" id="UP001464891"/>
    </source>
</evidence>
<dbReference type="InterPro" id="IPR002372">
    <property type="entry name" value="PQQ_rpt_dom"/>
</dbReference>
<evidence type="ECO:0000259" key="2">
    <source>
        <dbReference type="Pfam" id="PF14252"/>
    </source>
</evidence>
<sequence length="505" mass="54090">MTATLQKAPAASLTFSTSAASREIVFIDPAVTDYPDLVAGVRSGVEVIVLEAMADGVEQISSVLAQRQNLTAVHVVSHGSPGRVQLGTSELSLETIDRYSWELQAWAESLTNTAELLIYGCEVAKGDRGWVFVNMLHSLTGSNIAASAIKTGCAVQGGNWALEVATTPRMANLAFTTSVLEQYEGTLNSEPVQYNLNLGTDSSHPSDFTDVNGTLYFSAQNSANGRELWKIDPATGSPVRVTDIEAGAGSSSPENLTNVNGTLYFRAYNSTNGAELWKIDPATGNAVLVKDIYPGTTSYYNYYSDNYTTYPNSSDPGNLTNVNGTLYFRAYNSANGYELWKIDPTTGNPVRLEIEAGSSSNPESLTNINGTLYFRAYNSANGYELWKIDPATGNPVRVTDIEAGPGSSFPYYLTNVNGTLYFRATNSANGYELWKIDPATGNPVRVTDIEAGPGSSDLTSLTNVNGTLYFRATNSANGSELWKIDPATGNPVRLEIEAGTGSSSP</sequence>
<organism evidence="3 4">
    <name type="scientific">Trichocoleus desertorum GB2-A4</name>
    <dbReference type="NCBI Taxonomy" id="2933944"/>
    <lineage>
        <taxon>Bacteria</taxon>
        <taxon>Bacillati</taxon>
        <taxon>Cyanobacteriota</taxon>
        <taxon>Cyanophyceae</taxon>
        <taxon>Leptolyngbyales</taxon>
        <taxon>Trichocoleusaceae</taxon>
        <taxon>Trichocoleus</taxon>
    </lineage>
</organism>
<accession>A0ABV0JCH3</accession>
<gene>
    <name evidence="3" type="ORF">NC998_20540</name>
</gene>
<feature type="domain" description="DUF4347" evidence="2">
    <location>
        <begin position="24"/>
        <end position="187"/>
    </location>
</feature>
<dbReference type="Pfam" id="PF13360">
    <property type="entry name" value="PQQ_2"/>
    <property type="match status" value="1"/>
</dbReference>
<name>A0ABV0JCH3_9CYAN</name>
<dbReference type="RefSeq" id="WP_190440314.1">
    <property type="nucleotide sequence ID" value="NZ_JAMPKM010000014.1"/>
</dbReference>
<evidence type="ECO:0000313" key="3">
    <source>
        <dbReference type="EMBL" id="MEP0819491.1"/>
    </source>
</evidence>
<dbReference type="Proteomes" id="UP001464891">
    <property type="component" value="Unassembled WGS sequence"/>
</dbReference>
<feature type="domain" description="Pyrrolo-quinoline quinone repeat" evidence="1">
    <location>
        <begin position="219"/>
        <end position="492"/>
    </location>
</feature>
<dbReference type="Pfam" id="PF14252">
    <property type="entry name" value="DUF4347"/>
    <property type="match status" value="1"/>
</dbReference>
<dbReference type="InterPro" id="IPR015943">
    <property type="entry name" value="WD40/YVTN_repeat-like_dom_sf"/>
</dbReference>
<comment type="caution">
    <text evidence="3">The sequence shown here is derived from an EMBL/GenBank/DDBJ whole genome shotgun (WGS) entry which is preliminary data.</text>
</comment>